<proteinExistence type="predicted"/>
<dbReference type="OrthoDB" id="7595389at2"/>
<feature type="domain" description="N-acetyltransferase" evidence="3">
    <location>
        <begin position="1"/>
        <end position="148"/>
    </location>
</feature>
<keyword evidence="2" id="KW-0012">Acyltransferase</keyword>
<dbReference type="AlphaFoldDB" id="A0A4T2A1T0"/>
<dbReference type="PANTHER" id="PTHR43877:SF1">
    <property type="entry name" value="ACETYLTRANSFERASE"/>
    <property type="match status" value="1"/>
</dbReference>
<dbReference type="InterPro" id="IPR016181">
    <property type="entry name" value="Acyl_CoA_acyltransferase"/>
</dbReference>
<evidence type="ECO:0000259" key="3">
    <source>
        <dbReference type="PROSITE" id="PS51186"/>
    </source>
</evidence>
<protein>
    <submittedName>
        <fullName evidence="4">GNAT family N-acetyltransferase</fullName>
    </submittedName>
</protein>
<evidence type="ECO:0000256" key="1">
    <source>
        <dbReference type="ARBA" id="ARBA00022679"/>
    </source>
</evidence>
<dbReference type="InterPro" id="IPR000182">
    <property type="entry name" value="GNAT_dom"/>
</dbReference>
<dbReference type="SUPFAM" id="SSF55729">
    <property type="entry name" value="Acyl-CoA N-acyltransferases (Nat)"/>
    <property type="match status" value="1"/>
</dbReference>
<dbReference type="EMBL" id="RFLV01000001">
    <property type="protein sequence ID" value="TIH11000.1"/>
    <property type="molecule type" value="Genomic_DNA"/>
</dbReference>
<accession>A0A4T2A1T0</accession>
<evidence type="ECO:0000313" key="4">
    <source>
        <dbReference type="EMBL" id="TIH11000.1"/>
    </source>
</evidence>
<keyword evidence="1 4" id="KW-0808">Transferase</keyword>
<dbReference type="Pfam" id="PF00583">
    <property type="entry name" value="Acetyltransf_1"/>
    <property type="match status" value="1"/>
</dbReference>
<dbReference type="Proteomes" id="UP000307541">
    <property type="component" value="Unassembled WGS sequence"/>
</dbReference>
<evidence type="ECO:0000256" key="2">
    <source>
        <dbReference type="ARBA" id="ARBA00023315"/>
    </source>
</evidence>
<evidence type="ECO:0000313" key="5">
    <source>
        <dbReference type="Proteomes" id="UP000307541"/>
    </source>
</evidence>
<name>A0A4T2A1T0_9PSED</name>
<dbReference type="InterPro" id="IPR050832">
    <property type="entry name" value="Bact_Acetyltransf"/>
</dbReference>
<keyword evidence="5" id="KW-1185">Reference proteome</keyword>
<dbReference type="PROSITE" id="PS51186">
    <property type="entry name" value="GNAT"/>
    <property type="match status" value="1"/>
</dbReference>
<comment type="caution">
    <text evidence="4">The sequence shown here is derived from an EMBL/GenBank/DDBJ whole genome shotgun (WGS) entry which is preliminary data.</text>
</comment>
<dbReference type="PANTHER" id="PTHR43877">
    <property type="entry name" value="AMINOALKYLPHOSPHONATE N-ACETYLTRANSFERASE-RELATED-RELATED"/>
    <property type="match status" value="1"/>
</dbReference>
<dbReference type="Gene3D" id="3.40.630.30">
    <property type="match status" value="1"/>
</dbReference>
<organism evidence="4 5">
    <name type="scientific">Pseudomonas leptonychotis</name>
    <dbReference type="NCBI Taxonomy" id="2448482"/>
    <lineage>
        <taxon>Bacteria</taxon>
        <taxon>Pseudomonadati</taxon>
        <taxon>Pseudomonadota</taxon>
        <taxon>Gammaproteobacteria</taxon>
        <taxon>Pseudomonadales</taxon>
        <taxon>Pseudomonadaceae</taxon>
        <taxon>Pseudomonas</taxon>
    </lineage>
</organism>
<dbReference type="GO" id="GO:0016747">
    <property type="term" value="F:acyltransferase activity, transferring groups other than amino-acyl groups"/>
    <property type="evidence" value="ECO:0007669"/>
    <property type="project" value="InterPro"/>
</dbReference>
<dbReference type="RefSeq" id="WP_136664271.1">
    <property type="nucleotide sequence ID" value="NZ_RFLV01000001.1"/>
</dbReference>
<gene>
    <name evidence="4" type="ORF">D8779_10075</name>
</gene>
<reference evidence="4 5" key="1">
    <citation type="submission" date="2018-10" db="EMBL/GenBank/DDBJ databases">
        <title>Pseudomonas leptonychotis sp. nov., isolated from Weddell seals in Antarctica.</title>
        <authorList>
            <person name="Novakova D."/>
            <person name="Svec P."/>
            <person name="Kralova S."/>
            <person name="Kristofova L."/>
            <person name="Zeman M."/>
            <person name="Pantucek R."/>
            <person name="Maslanova I."/>
            <person name="Sedlacek I."/>
        </authorList>
    </citation>
    <scope>NUCLEOTIDE SEQUENCE [LARGE SCALE GENOMIC DNA]</scope>
    <source>
        <strain evidence="4 5">CCM 8849</strain>
    </source>
</reference>
<sequence length="148" mass="16593">MDIRRVEAGELDALLALYEHLHPNDQPLPERRQVETVWQAIMANPSHRCLGLYLDEQLVASCSINLVANLTRGCRPLALVENVVTHAEYRGCGYGQALLAHALAFAWEQGCYKVMLMTSSQDPATLRFYEAAGFDRHDKQAFIAKPPL</sequence>